<dbReference type="EMBL" id="JALPTH010000012">
    <property type="protein sequence ID" value="MCK8678488.1"/>
    <property type="molecule type" value="Genomic_DNA"/>
</dbReference>
<sequence>MDATSGRAGEFKREIEPVRADVSCHLGALGAGWLGSGARRASGAFLGVAMAARTCWRVPLGRGWW</sequence>
<dbReference type="Proteomes" id="UP001522868">
    <property type="component" value="Unassembled WGS sequence"/>
</dbReference>
<reference evidence="1 2" key="1">
    <citation type="submission" date="2022-04" db="EMBL/GenBank/DDBJ databases">
        <title>Streptomyces sp. nov. LCR6-01 isolated from Lichen of Dirinaria sp.</title>
        <authorList>
            <person name="Kanchanasin P."/>
            <person name="Tanasupawat S."/>
            <person name="Phongsopitanun W."/>
        </authorList>
    </citation>
    <scope>NUCLEOTIDE SEQUENCE [LARGE SCALE GENOMIC DNA]</scope>
    <source>
        <strain evidence="1 2">LCR6-01</strain>
    </source>
</reference>
<evidence type="ECO:0000313" key="2">
    <source>
        <dbReference type="Proteomes" id="UP001522868"/>
    </source>
</evidence>
<protein>
    <submittedName>
        <fullName evidence="1">Uncharacterized protein</fullName>
    </submittedName>
</protein>
<keyword evidence="2" id="KW-1185">Reference proteome</keyword>
<comment type="caution">
    <text evidence="1">The sequence shown here is derived from an EMBL/GenBank/DDBJ whole genome shotgun (WGS) entry which is preliminary data.</text>
</comment>
<gene>
    <name evidence="1" type="ORF">M1O15_14005</name>
</gene>
<name>A0ABT0IAZ9_9ACTN</name>
<dbReference type="RefSeq" id="WP_248634136.1">
    <property type="nucleotide sequence ID" value="NZ_JALPTH010000012.1"/>
</dbReference>
<proteinExistence type="predicted"/>
<evidence type="ECO:0000313" key="1">
    <source>
        <dbReference type="EMBL" id="MCK8678488.1"/>
    </source>
</evidence>
<accession>A0ABT0IAZ9</accession>
<organism evidence="1 2">
    <name type="scientific">Streptomyces lichenis</name>
    <dbReference type="NCBI Taxonomy" id="2306967"/>
    <lineage>
        <taxon>Bacteria</taxon>
        <taxon>Bacillati</taxon>
        <taxon>Actinomycetota</taxon>
        <taxon>Actinomycetes</taxon>
        <taxon>Kitasatosporales</taxon>
        <taxon>Streptomycetaceae</taxon>
        <taxon>Streptomyces</taxon>
    </lineage>
</organism>